<dbReference type="GO" id="GO:0016020">
    <property type="term" value="C:membrane"/>
    <property type="evidence" value="ECO:0007669"/>
    <property type="project" value="UniProtKB-SubCell"/>
</dbReference>
<comment type="subcellular location">
    <subcellularLocation>
        <location evidence="1">Membrane</location>
        <topology evidence="1">Single-pass type I membrane protein</topology>
    </subcellularLocation>
</comment>
<dbReference type="InterPro" id="IPR009038">
    <property type="entry name" value="GOLD_dom"/>
</dbReference>
<keyword evidence="10" id="KW-1185">Reference proteome</keyword>
<evidence type="ECO:0000256" key="4">
    <source>
        <dbReference type="ARBA" id="ARBA00022729"/>
    </source>
</evidence>
<accession>A0A914ULQ5</accession>
<dbReference type="SMART" id="SM01190">
    <property type="entry name" value="EMP24_GP25L"/>
    <property type="match status" value="1"/>
</dbReference>
<dbReference type="WBParaSite" id="PSAMB.scaffold1073size36369.g10775.t1">
    <property type="protein sequence ID" value="PSAMB.scaffold1073size36369.g10775.t1"/>
    <property type="gene ID" value="PSAMB.scaffold1073size36369.g10775"/>
</dbReference>
<feature type="chain" id="PRO_5036872504" evidence="8">
    <location>
        <begin position="16"/>
        <end position="221"/>
    </location>
</feature>
<proteinExistence type="inferred from homology"/>
<evidence type="ECO:0000259" key="9">
    <source>
        <dbReference type="SMART" id="SM01190"/>
    </source>
</evidence>
<feature type="signal peptide" evidence="8">
    <location>
        <begin position="1"/>
        <end position="15"/>
    </location>
</feature>
<reference evidence="11" key="1">
    <citation type="submission" date="2022-11" db="UniProtKB">
        <authorList>
            <consortium name="WormBaseParasite"/>
        </authorList>
    </citation>
    <scope>IDENTIFICATION</scope>
</reference>
<dbReference type="InterPro" id="IPR015720">
    <property type="entry name" value="Emp24-like"/>
</dbReference>
<evidence type="ECO:0000256" key="8">
    <source>
        <dbReference type="SAM" id="SignalP"/>
    </source>
</evidence>
<evidence type="ECO:0000313" key="11">
    <source>
        <dbReference type="WBParaSite" id="PSAMB.scaffold1073size36369.g10775.t1"/>
    </source>
</evidence>
<organism evidence="10 11">
    <name type="scientific">Plectus sambesii</name>
    <dbReference type="NCBI Taxonomy" id="2011161"/>
    <lineage>
        <taxon>Eukaryota</taxon>
        <taxon>Metazoa</taxon>
        <taxon>Ecdysozoa</taxon>
        <taxon>Nematoda</taxon>
        <taxon>Chromadorea</taxon>
        <taxon>Plectida</taxon>
        <taxon>Plectina</taxon>
        <taxon>Plectoidea</taxon>
        <taxon>Plectidae</taxon>
        <taxon>Plectus</taxon>
    </lineage>
</organism>
<evidence type="ECO:0000256" key="3">
    <source>
        <dbReference type="ARBA" id="ARBA00022692"/>
    </source>
</evidence>
<feature type="transmembrane region" description="Helical" evidence="7">
    <location>
        <begin position="188"/>
        <end position="207"/>
    </location>
</feature>
<evidence type="ECO:0000256" key="6">
    <source>
        <dbReference type="ARBA" id="ARBA00023136"/>
    </source>
</evidence>
<dbReference type="Proteomes" id="UP000887566">
    <property type="component" value="Unplaced"/>
</dbReference>
<feature type="domain" description="GOLD" evidence="9">
    <location>
        <begin position="32"/>
        <end position="212"/>
    </location>
</feature>
<evidence type="ECO:0000256" key="1">
    <source>
        <dbReference type="ARBA" id="ARBA00004479"/>
    </source>
</evidence>
<evidence type="ECO:0000256" key="7">
    <source>
        <dbReference type="SAM" id="Phobius"/>
    </source>
</evidence>
<keyword evidence="6 7" id="KW-0472">Membrane</keyword>
<keyword evidence="3 7" id="KW-0812">Transmembrane</keyword>
<sequence>MRLFCLLALFGVCTALSHPGLFGHGSHRIATQLMIDVAAHQYECFFQNFTQGSEIQIFGRLMDREGLWMIMQFSSPSGTINDYQKTRDKVEYKVTAPDTGDYKLCVTSNSPYGPTRIILEIFAFHPDEFAEVMKEEKDRVVQYRDMKNCTNNLFTHTWKAFYHLKFSNAKAMTDTYAQERNRQYIDNFSFFQCTVILSCAFIQVFVIRKFFAARDGKRPYA</sequence>
<evidence type="ECO:0000256" key="5">
    <source>
        <dbReference type="ARBA" id="ARBA00022989"/>
    </source>
</evidence>
<comment type="similarity">
    <text evidence="2">Belongs to the EMP24/GP25L family.</text>
</comment>
<keyword evidence="4 8" id="KW-0732">Signal</keyword>
<dbReference type="Pfam" id="PF01105">
    <property type="entry name" value="EMP24_GP25L"/>
    <property type="match status" value="1"/>
</dbReference>
<dbReference type="PANTHER" id="PTHR22811">
    <property type="entry name" value="TRANSMEMBRANE EMP24 DOMAIN-CONTAINING PROTEIN"/>
    <property type="match status" value="1"/>
</dbReference>
<keyword evidence="5 7" id="KW-1133">Transmembrane helix</keyword>
<evidence type="ECO:0000313" key="10">
    <source>
        <dbReference type="Proteomes" id="UP000887566"/>
    </source>
</evidence>
<dbReference type="AlphaFoldDB" id="A0A914ULQ5"/>
<evidence type="ECO:0000256" key="2">
    <source>
        <dbReference type="ARBA" id="ARBA00007104"/>
    </source>
</evidence>
<name>A0A914ULQ5_9BILA</name>
<protein>
    <submittedName>
        <fullName evidence="11">GOLD domain-containing protein</fullName>
    </submittedName>
</protein>